<organism evidence="5 6">
    <name type="scientific">Schizopora paradoxa</name>
    <dbReference type="NCBI Taxonomy" id="27342"/>
    <lineage>
        <taxon>Eukaryota</taxon>
        <taxon>Fungi</taxon>
        <taxon>Dikarya</taxon>
        <taxon>Basidiomycota</taxon>
        <taxon>Agaricomycotina</taxon>
        <taxon>Agaricomycetes</taxon>
        <taxon>Hymenochaetales</taxon>
        <taxon>Schizoporaceae</taxon>
        <taxon>Schizopora</taxon>
    </lineage>
</organism>
<reference evidence="5 6" key="1">
    <citation type="submission" date="2015-04" db="EMBL/GenBank/DDBJ databases">
        <title>Complete genome sequence of Schizopora paradoxa KUC8140, a cosmopolitan wood degrader in East Asia.</title>
        <authorList>
            <consortium name="DOE Joint Genome Institute"/>
            <person name="Min B."/>
            <person name="Park H."/>
            <person name="Jang Y."/>
            <person name="Kim J.-J."/>
            <person name="Kim K.H."/>
            <person name="Pangilinan J."/>
            <person name="Lipzen A."/>
            <person name="Riley R."/>
            <person name="Grigoriev I.V."/>
            <person name="Spatafora J.W."/>
            <person name="Choi I.-G."/>
        </authorList>
    </citation>
    <scope>NUCLEOTIDE SEQUENCE [LARGE SCALE GENOMIC DNA]</scope>
    <source>
        <strain evidence="5 6">KUC8140</strain>
    </source>
</reference>
<dbReference type="Pfam" id="PF02826">
    <property type="entry name" value="2-Hacid_dh_C"/>
    <property type="match status" value="1"/>
</dbReference>
<dbReference type="AlphaFoldDB" id="A0A0H2RES2"/>
<name>A0A0H2RES2_9AGAM</name>
<dbReference type="InterPro" id="IPR029753">
    <property type="entry name" value="D-isomer_DH_CS"/>
</dbReference>
<dbReference type="InterPro" id="IPR006139">
    <property type="entry name" value="D-isomer_2_OHA_DH_cat_dom"/>
</dbReference>
<keyword evidence="1 2" id="KW-0560">Oxidoreductase</keyword>
<evidence type="ECO:0000313" key="6">
    <source>
        <dbReference type="Proteomes" id="UP000053477"/>
    </source>
</evidence>
<evidence type="ECO:0000256" key="2">
    <source>
        <dbReference type="RuleBase" id="RU003719"/>
    </source>
</evidence>
<evidence type="ECO:0000259" key="4">
    <source>
        <dbReference type="Pfam" id="PF02826"/>
    </source>
</evidence>
<dbReference type="OrthoDB" id="9991913at2759"/>
<dbReference type="InterPro" id="IPR036291">
    <property type="entry name" value="NAD(P)-bd_dom_sf"/>
</dbReference>
<protein>
    <submittedName>
        <fullName evidence="5">D-isomer specific 2-hydroxyacid dehydrogenase</fullName>
    </submittedName>
</protein>
<dbReference type="GO" id="GO:0016618">
    <property type="term" value="F:hydroxypyruvate reductase [NAD(P)H] activity"/>
    <property type="evidence" value="ECO:0007669"/>
    <property type="project" value="TreeGrafter"/>
</dbReference>
<comment type="similarity">
    <text evidence="2">Belongs to the D-isomer specific 2-hydroxyacid dehydrogenase family.</text>
</comment>
<accession>A0A0H2RES2</accession>
<dbReference type="PROSITE" id="PS00671">
    <property type="entry name" value="D_2_HYDROXYACID_DH_3"/>
    <property type="match status" value="1"/>
</dbReference>
<evidence type="ECO:0000259" key="3">
    <source>
        <dbReference type="Pfam" id="PF00389"/>
    </source>
</evidence>
<dbReference type="InParanoid" id="A0A0H2RES2"/>
<dbReference type="GO" id="GO:0005829">
    <property type="term" value="C:cytosol"/>
    <property type="evidence" value="ECO:0007669"/>
    <property type="project" value="TreeGrafter"/>
</dbReference>
<feature type="domain" description="D-isomer specific 2-hydroxyacid dehydrogenase NAD-binding" evidence="4">
    <location>
        <begin position="173"/>
        <end position="331"/>
    </location>
</feature>
<dbReference type="EMBL" id="KQ086037">
    <property type="protein sequence ID" value="KLO10057.1"/>
    <property type="molecule type" value="Genomic_DNA"/>
</dbReference>
<gene>
    <name evidence="5" type="ORF">SCHPADRAFT_907232</name>
</gene>
<dbReference type="SUPFAM" id="SSF51735">
    <property type="entry name" value="NAD(P)-binding Rossmann-fold domains"/>
    <property type="match status" value="1"/>
</dbReference>
<dbReference type="InterPro" id="IPR006140">
    <property type="entry name" value="D-isomer_DH_NAD-bd"/>
</dbReference>
<dbReference type="CDD" id="cd05301">
    <property type="entry name" value="GDH"/>
    <property type="match status" value="1"/>
</dbReference>
<sequence>MSDKKFKVVICRDLGPDVMPILTSRKELDLTIWPHQTPCDRKWLLENIQGAAGVVVMLSDKVNDELLDAAGSSLKVVSTMSVGYEHVSLDALKNRNIKLGYTPDVLTDAVADIAVMLALMAGRNTKETMHIVDKGEWANHTWSPFSFCGPQLSTSSLPISPDFPRPSSATKVERTVGFLGFGRIAQATLARLVPFGVTKCIYSTNPSSTTKPSDRSVDDALAERIHLPKGSIYRVDQQMLAKESDVLFVLAPGGPATYHVIDEDFLKRMKKTAILINPSRGTLVDSDALAKALKEQWIWAAGLDVVEGEPNVAADHPLVQEPRCVILPHIGSATFETRLGMATLAAQNVVAGILGAQMPTELVLSDK</sequence>
<dbReference type="Proteomes" id="UP000053477">
    <property type="component" value="Unassembled WGS sequence"/>
</dbReference>
<dbReference type="PANTHER" id="PTHR10996">
    <property type="entry name" value="2-HYDROXYACID DEHYDROGENASE-RELATED"/>
    <property type="match status" value="1"/>
</dbReference>
<dbReference type="InterPro" id="IPR050223">
    <property type="entry name" value="D-isomer_2-hydroxyacid_DH"/>
</dbReference>
<dbReference type="GO" id="GO:0051287">
    <property type="term" value="F:NAD binding"/>
    <property type="evidence" value="ECO:0007669"/>
    <property type="project" value="InterPro"/>
</dbReference>
<proteinExistence type="inferred from homology"/>
<dbReference type="STRING" id="27342.A0A0H2RES2"/>
<dbReference type="Pfam" id="PF00389">
    <property type="entry name" value="2-Hacid_dh"/>
    <property type="match status" value="1"/>
</dbReference>
<feature type="domain" description="D-isomer specific 2-hydroxyacid dehydrogenase catalytic" evidence="3">
    <location>
        <begin position="8"/>
        <end position="361"/>
    </location>
</feature>
<dbReference type="GO" id="GO:0030267">
    <property type="term" value="F:glyoxylate reductase (NADPH) activity"/>
    <property type="evidence" value="ECO:0007669"/>
    <property type="project" value="TreeGrafter"/>
</dbReference>
<keyword evidence="6" id="KW-1185">Reference proteome</keyword>
<evidence type="ECO:0000256" key="1">
    <source>
        <dbReference type="ARBA" id="ARBA00023002"/>
    </source>
</evidence>
<dbReference type="SUPFAM" id="SSF52283">
    <property type="entry name" value="Formate/glycerate dehydrogenase catalytic domain-like"/>
    <property type="match status" value="1"/>
</dbReference>
<evidence type="ECO:0000313" key="5">
    <source>
        <dbReference type="EMBL" id="KLO10057.1"/>
    </source>
</evidence>
<dbReference type="PANTHER" id="PTHR10996:SF277">
    <property type="entry name" value="GLYOXYLATE REDUCTASE_HYDROXYPYRUVATE REDUCTASE"/>
    <property type="match status" value="1"/>
</dbReference>
<dbReference type="Gene3D" id="3.40.50.720">
    <property type="entry name" value="NAD(P)-binding Rossmann-like Domain"/>
    <property type="match status" value="2"/>
</dbReference>